<feature type="domain" description="DUF302" evidence="1">
    <location>
        <begin position="92"/>
        <end position="135"/>
    </location>
</feature>
<dbReference type="Gene3D" id="3.30.310.70">
    <property type="entry name" value="TT1751-like domain"/>
    <property type="match status" value="1"/>
</dbReference>
<dbReference type="eggNOG" id="COG3439">
    <property type="taxonomic scope" value="Bacteria"/>
</dbReference>
<dbReference type="InterPro" id="IPR005180">
    <property type="entry name" value="DUF302"/>
</dbReference>
<reference evidence="2 3" key="1">
    <citation type="journal article" date="2011" name="Stand. Genomic Sci.">
        <title>Non-contiguous finished genome sequence and contextual data of the filamentous soil bacterium Ktedonobacter racemifer type strain (SOSP1-21).</title>
        <authorList>
            <person name="Chang Y.J."/>
            <person name="Land M."/>
            <person name="Hauser L."/>
            <person name="Chertkov O."/>
            <person name="Del Rio T.G."/>
            <person name="Nolan M."/>
            <person name="Copeland A."/>
            <person name="Tice H."/>
            <person name="Cheng J.F."/>
            <person name="Lucas S."/>
            <person name="Han C."/>
            <person name="Goodwin L."/>
            <person name="Pitluck S."/>
            <person name="Ivanova N."/>
            <person name="Ovchinikova G."/>
            <person name="Pati A."/>
            <person name="Chen A."/>
            <person name="Palaniappan K."/>
            <person name="Mavromatis K."/>
            <person name="Liolios K."/>
            <person name="Brettin T."/>
            <person name="Fiebig A."/>
            <person name="Rohde M."/>
            <person name="Abt B."/>
            <person name="Goker M."/>
            <person name="Detter J.C."/>
            <person name="Woyke T."/>
            <person name="Bristow J."/>
            <person name="Eisen J.A."/>
            <person name="Markowitz V."/>
            <person name="Hugenholtz P."/>
            <person name="Kyrpides N.C."/>
            <person name="Klenk H.P."/>
            <person name="Lapidus A."/>
        </authorList>
    </citation>
    <scope>NUCLEOTIDE SEQUENCE [LARGE SCALE GENOMIC DNA]</scope>
    <source>
        <strain evidence="3">DSM 44963</strain>
    </source>
</reference>
<comment type="caution">
    <text evidence="2">The sequence shown here is derived from an EMBL/GenBank/DDBJ whole genome shotgun (WGS) entry which is preliminary data.</text>
</comment>
<dbReference type="STRING" id="485913.Krac_9472"/>
<organism evidence="2 3">
    <name type="scientific">Ktedonobacter racemifer DSM 44963</name>
    <dbReference type="NCBI Taxonomy" id="485913"/>
    <lineage>
        <taxon>Bacteria</taxon>
        <taxon>Bacillati</taxon>
        <taxon>Chloroflexota</taxon>
        <taxon>Ktedonobacteria</taxon>
        <taxon>Ktedonobacterales</taxon>
        <taxon>Ktedonobacteraceae</taxon>
        <taxon>Ktedonobacter</taxon>
    </lineage>
</organism>
<protein>
    <recommendedName>
        <fullName evidence="1">DUF302 domain-containing protein</fullName>
    </recommendedName>
</protein>
<dbReference type="SUPFAM" id="SSF103247">
    <property type="entry name" value="TT1751-like"/>
    <property type="match status" value="1"/>
</dbReference>
<dbReference type="Proteomes" id="UP000004508">
    <property type="component" value="Unassembled WGS sequence"/>
</dbReference>
<accession>D6TC49</accession>
<proteinExistence type="predicted"/>
<dbReference type="CDD" id="cd14797">
    <property type="entry name" value="DUF302"/>
    <property type="match status" value="1"/>
</dbReference>
<sequence length="169" mass="18965">MKSTRSITIEHTIIASNQPYEKVLEGLESRLGSEEGWRETEQRIQTLAAAQAPLEQAEEAIERQLGTSDFTIFKAVEHTPFHTLAGKTSRAIQYMAGNPLLANQMSRLLPEVALYAPLHFVVYEDEAGKTFVAYDTFVSLLAQYQREEITQVAQEVEHKLEALLSAVTQ</sequence>
<gene>
    <name evidence="2" type="ORF">Krac_9472</name>
</gene>
<dbReference type="AlphaFoldDB" id="D6TC49"/>
<dbReference type="Pfam" id="PF03625">
    <property type="entry name" value="DUF302"/>
    <property type="match status" value="1"/>
</dbReference>
<evidence type="ECO:0000313" key="3">
    <source>
        <dbReference type="Proteomes" id="UP000004508"/>
    </source>
</evidence>
<keyword evidence="3" id="KW-1185">Reference proteome</keyword>
<dbReference type="InterPro" id="IPR035923">
    <property type="entry name" value="TT1751-like_sf"/>
</dbReference>
<evidence type="ECO:0000313" key="2">
    <source>
        <dbReference type="EMBL" id="EFH88085.1"/>
    </source>
</evidence>
<dbReference type="OrthoDB" id="121208at2"/>
<dbReference type="RefSeq" id="WP_007903836.1">
    <property type="nucleotide sequence ID" value="NZ_ADVG01000001.1"/>
</dbReference>
<name>D6TC49_KTERA</name>
<evidence type="ECO:0000259" key="1">
    <source>
        <dbReference type="Pfam" id="PF03625"/>
    </source>
</evidence>
<dbReference type="EMBL" id="ADVG01000001">
    <property type="protein sequence ID" value="EFH88085.1"/>
    <property type="molecule type" value="Genomic_DNA"/>
</dbReference>
<dbReference type="InParanoid" id="D6TC49"/>